<dbReference type="EMBL" id="VSRR010102930">
    <property type="protein sequence ID" value="MPC95631.1"/>
    <property type="molecule type" value="Genomic_DNA"/>
</dbReference>
<evidence type="ECO:0000256" key="1">
    <source>
        <dbReference type="SAM" id="MobiDB-lite"/>
    </source>
</evidence>
<sequence length="73" mass="7520">MALGGRSGKDPPQNIPSPSPGTNFSPFMIPYRCVFPPAGGLEVMHILVGGAGVGECAGGTGRRVRGGRCRIRP</sequence>
<keyword evidence="3" id="KW-1185">Reference proteome</keyword>
<accession>A0A5B7JCG9</accession>
<organism evidence="2 3">
    <name type="scientific">Portunus trituberculatus</name>
    <name type="common">Swimming crab</name>
    <name type="synonym">Neptunus trituberculatus</name>
    <dbReference type="NCBI Taxonomy" id="210409"/>
    <lineage>
        <taxon>Eukaryota</taxon>
        <taxon>Metazoa</taxon>
        <taxon>Ecdysozoa</taxon>
        <taxon>Arthropoda</taxon>
        <taxon>Crustacea</taxon>
        <taxon>Multicrustacea</taxon>
        <taxon>Malacostraca</taxon>
        <taxon>Eumalacostraca</taxon>
        <taxon>Eucarida</taxon>
        <taxon>Decapoda</taxon>
        <taxon>Pleocyemata</taxon>
        <taxon>Brachyura</taxon>
        <taxon>Eubrachyura</taxon>
        <taxon>Portunoidea</taxon>
        <taxon>Portunidae</taxon>
        <taxon>Portuninae</taxon>
        <taxon>Portunus</taxon>
    </lineage>
</organism>
<dbReference type="AlphaFoldDB" id="A0A5B7JCG9"/>
<protein>
    <submittedName>
        <fullName evidence="2">Uncharacterized protein</fullName>
    </submittedName>
</protein>
<reference evidence="2 3" key="1">
    <citation type="submission" date="2019-05" db="EMBL/GenBank/DDBJ databases">
        <title>Another draft genome of Portunus trituberculatus and its Hox gene families provides insights of decapod evolution.</title>
        <authorList>
            <person name="Jeong J.-H."/>
            <person name="Song I."/>
            <person name="Kim S."/>
            <person name="Choi T."/>
            <person name="Kim D."/>
            <person name="Ryu S."/>
            <person name="Kim W."/>
        </authorList>
    </citation>
    <scope>NUCLEOTIDE SEQUENCE [LARGE SCALE GENOMIC DNA]</scope>
    <source>
        <tissue evidence="2">Muscle</tissue>
    </source>
</reference>
<dbReference type="Proteomes" id="UP000324222">
    <property type="component" value="Unassembled WGS sequence"/>
</dbReference>
<gene>
    <name evidence="2" type="ORF">E2C01_090850</name>
</gene>
<comment type="caution">
    <text evidence="2">The sequence shown here is derived from an EMBL/GenBank/DDBJ whole genome shotgun (WGS) entry which is preliminary data.</text>
</comment>
<name>A0A5B7JCG9_PORTR</name>
<evidence type="ECO:0000313" key="2">
    <source>
        <dbReference type="EMBL" id="MPC95631.1"/>
    </source>
</evidence>
<proteinExistence type="predicted"/>
<feature type="region of interest" description="Disordered" evidence="1">
    <location>
        <begin position="1"/>
        <end position="21"/>
    </location>
</feature>
<evidence type="ECO:0000313" key="3">
    <source>
        <dbReference type="Proteomes" id="UP000324222"/>
    </source>
</evidence>